<evidence type="ECO:0000313" key="1">
    <source>
        <dbReference type="Ensembl" id="ENSCJPP00005020554.1"/>
    </source>
</evidence>
<reference evidence="1" key="1">
    <citation type="submission" date="2015-11" db="EMBL/GenBank/DDBJ databases">
        <authorList>
            <consortium name="International Coturnix japonica Genome Analysis Consortium"/>
            <person name="Warren W."/>
            <person name="Burt D.W."/>
            <person name="Antin P.B."/>
            <person name="Lanford R."/>
            <person name="Gros J."/>
            <person name="Wilson R.K."/>
        </authorList>
    </citation>
    <scope>NUCLEOTIDE SEQUENCE [LARGE SCALE GENOMIC DNA]</scope>
</reference>
<protein>
    <submittedName>
        <fullName evidence="1">Uncharacterized protein</fullName>
    </submittedName>
</protein>
<dbReference type="Ensembl" id="ENSCJPT00005028334.1">
    <property type="protein sequence ID" value="ENSCJPP00005020554.1"/>
    <property type="gene ID" value="ENSCJPG00005016531.1"/>
</dbReference>
<reference evidence="1" key="3">
    <citation type="submission" date="2025-09" db="UniProtKB">
        <authorList>
            <consortium name="Ensembl"/>
        </authorList>
    </citation>
    <scope>IDENTIFICATION</scope>
</reference>
<reference evidence="1" key="2">
    <citation type="submission" date="2025-08" db="UniProtKB">
        <authorList>
            <consortium name="Ensembl"/>
        </authorList>
    </citation>
    <scope>IDENTIFICATION</scope>
</reference>
<organism evidence="1 2">
    <name type="scientific">Coturnix japonica</name>
    <name type="common">Japanese quail</name>
    <name type="synonym">Coturnix coturnix japonica</name>
    <dbReference type="NCBI Taxonomy" id="93934"/>
    <lineage>
        <taxon>Eukaryota</taxon>
        <taxon>Metazoa</taxon>
        <taxon>Chordata</taxon>
        <taxon>Craniata</taxon>
        <taxon>Vertebrata</taxon>
        <taxon>Euteleostomi</taxon>
        <taxon>Archelosauria</taxon>
        <taxon>Archosauria</taxon>
        <taxon>Dinosauria</taxon>
        <taxon>Saurischia</taxon>
        <taxon>Theropoda</taxon>
        <taxon>Coelurosauria</taxon>
        <taxon>Aves</taxon>
        <taxon>Neognathae</taxon>
        <taxon>Galloanserae</taxon>
        <taxon>Galliformes</taxon>
        <taxon>Phasianidae</taxon>
        <taxon>Perdicinae</taxon>
        <taxon>Coturnix</taxon>
    </lineage>
</organism>
<proteinExistence type="predicted"/>
<name>A0A8C2U0S2_COTJA</name>
<dbReference type="Proteomes" id="UP000694412">
    <property type="component" value="Chromosome 14"/>
</dbReference>
<dbReference type="AlphaFoldDB" id="A0A8C2U0S2"/>
<sequence length="81" mass="8576">MIPVCRVTLCHANSPRGKPHPRRVRGWCVAHPGLCICPRVSVPASALLTPSTAHGWGSSPARGLHLLPPTEAVLLNAAAWT</sequence>
<keyword evidence="2" id="KW-1185">Reference proteome</keyword>
<accession>A0A8C2U0S2</accession>
<evidence type="ECO:0000313" key="2">
    <source>
        <dbReference type="Proteomes" id="UP000694412"/>
    </source>
</evidence>